<organism evidence="1 2">
    <name type="scientific">Pseudochrobactrum asaccharolyticum</name>
    <dbReference type="NCBI Taxonomy" id="354351"/>
    <lineage>
        <taxon>Bacteria</taxon>
        <taxon>Pseudomonadati</taxon>
        <taxon>Pseudomonadota</taxon>
        <taxon>Alphaproteobacteria</taxon>
        <taxon>Hyphomicrobiales</taxon>
        <taxon>Brucellaceae</taxon>
        <taxon>Pseudochrobactrum</taxon>
    </lineage>
</organism>
<dbReference type="InterPro" id="IPR003738">
    <property type="entry name" value="SRAP"/>
</dbReference>
<dbReference type="Pfam" id="PF02586">
    <property type="entry name" value="SRAP"/>
    <property type="match status" value="1"/>
</dbReference>
<dbReference type="OrthoDB" id="9782620at2"/>
<reference evidence="1 2" key="1">
    <citation type="submission" date="2018-06" db="EMBL/GenBank/DDBJ databases">
        <title>Genomic Encyclopedia of Type Strains, Phase IV (KMG-IV): sequencing the most valuable type-strain genomes for metagenomic binning, comparative biology and taxonomic classification.</title>
        <authorList>
            <person name="Goeker M."/>
        </authorList>
    </citation>
    <scope>NUCLEOTIDE SEQUENCE [LARGE SCALE GENOMIC DNA]</scope>
    <source>
        <strain evidence="1 2">DSM 25619</strain>
    </source>
</reference>
<proteinExistence type="predicted"/>
<evidence type="ECO:0000313" key="1">
    <source>
        <dbReference type="EMBL" id="RBO95445.1"/>
    </source>
</evidence>
<dbReference type="Gene3D" id="3.90.1680.20">
    <property type="match status" value="2"/>
</dbReference>
<protein>
    <submittedName>
        <fullName evidence="1">Putative SOS response-associated peptidase YedK</fullName>
    </submittedName>
</protein>
<dbReference type="AlphaFoldDB" id="A0A366E004"/>
<dbReference type="GO" id="GO:0003697">
    <property type="term" value="F:single-stranded DNA binding"/>
    <property type="evidence" value="ECO:0007669"/>
    <property type="project" value="InterPro"/>
</dbReference>
<sequence>MSDIYATRFIPADLKKSVGFYIDLTDGRSFNEVIYPDFPAPVLRNNLDGPELGISRWGMPSPDKAVKHKNDKGITHIRHSNAAHWQEWQTVAHRCLIPAIAFGIQTHKPAPLSGNNARWLSLHTTGNLLFFAGIWTEWIGTRDPQEGEKSHSLFAFLTTEASSLRDQDTPVSLPVILTNTDELDVWMTAPWDTAKLLHRPLDEQKLIYL</sequence>
<dbReference type="RefSeq" id="WP_113944016.1">
    <property type="nucleotide sequence ID" value="NZ_JBHEEG010000008.1"/>
</dbReference>
<evidence type="ECO:0000313" key="2">
    <source>
        <dbReference type="Proteomes" id="UP000252893"/>
    </source>
</evidence>
<comment type="caution">
    <text evidence="1">The sequence shown here is derived from an EMBL/GenBank/DDBJ whole genome shotgun (WGS) entry which is preliminary data.</text>
</comment>
<dbReference type="GO" id="GO:0106300">
    <property type="term" value="P:protein-DNA covalent cross-linking repair"/>
    <property type="evidence" value="ECO:0007669"/>
    <property type="project" value="InterPro"/>
</dbReference>
<dbReference type="EMBL" id="QNRH01000003">
    <property type="protein sequence ID" value="RBO95445.1"/>
    <property type="molecule type" value="Genomic_DNA"/>
</dbReference>
<dbReference type="InterPro" id="IPR036590">
    <property type="entry name" value="SRAP-like"/>
</dbReference>
<name>A0A366E004_9HYPH</name>
<keyword evidence="2" id="KW-1185">Reference proteome</keyword>
<dbReference type="Proteomes" id="UP000252893">
    <property type="component" value="Unassembled WGS sequence"/>
</dbReference>
<dbReference type="SUPFAM" id="SSF143081">
    <property type="entry name" value="BB1717-like"/>
    <property type="match status" value="1"/>
</dbReference>
<gene>
    <name evidence="1" type="ORF">DFR47_1038</name>
</gene>
<accession>A0A366E004</accession>